<feature type="transmembrane region" description="Helical" evidence="1">
    <location>
        <begin position="112"/>
        <end position="137"/>
    </location>
</feature>
<keyword evidence="1" id="KW-0472">Membrane</keyword>
<accession>A0A848DIW4</accession>
<dbReference type="AlphaFoldDB" id="A0A848DIW4"/>
<evidence type="ECO:0000313" key="2">
    <source>
        <dbReference type="EMBL" id="NMH92479.1"/>
    </source>
</evidence>
<evidence type="ECO:0000256" key="1">
    <source>
        <dbReference type="SAM" id="Phobius"/>
    </source>
</evidence>
<keyword evidence="1" id="KW-1133">Transmembrane helix</keyword>
<feature type="transmembrane region" description="Helical" evidence="1">
    <location>
        <begin position="37"/>
        <end position="55"/>
    </location>
</feature>
<dbReference type="PANTHER" id="PTHR43471">
    <property type="entry name" value="ABC TRANSPORTER PERMEASE"/>
    <property type="match status" value="1"/>
</dbReference>
<proteinExistence type="predicted"/>
<gene>
    <name evidence="2" type="ORF">HF519_13050</name>
</gene>
<feature type="transmembrane region" description="Helical" evidence="1">
    <location>
        <begin position="240"/>
        <end position="264"/>
    </location>
</feature>
<keyword evidence="3" id="KW-1185">Reference proteome</keyword>
<dbReference type="GO" id="GO:0140359">
    <property type="term" value="F:ABC-type transporter activity"/>
    <property type="evidence" value="ECO:0007669"/>
    <property type="project" value="InterPro"/>
</dbReference>
<reference evidence="2 3" key="1">
    <citation type="submission" date="2020-04" db="EMBL/GenBank/DDBJ databases">
        <authorList>
            <person name="Klaysubun C."/>
            <person name="Duangmal K."/>
            <person name="Lipun K."/>
        </authorList>
    </citation>
    <scope>NUCLEOTIDE SEQUENCE [LARGE SCALE GENOMIC DNA]</scope>
    <source>
        <strain evidence="2 3">DSM 45300</strain>
    </source>
</reference>
<dbReference type="Proteomes" id="UP000586918">
    <property type="component" value="Unassembled WGS sequence"/>
</dbReference>
<comment type="caution">
    <text evidence="2">The sequence shown here is derived from an EMBL/GenBank/DDBJ whole genome shotgun (WGS) entry which is preliminary data.</text>
</comment>
<feature type="transmembrane region" description="Helical" evidence="1">
    <location>
        <begin position="143"/>
        <end position="170"/>
    </location>
</feature>
<dbReference type="Pfam" id="PF12679">
    <property type="entry name" value="ABC2_membrane_2"/>
    <property type="match status" value="1"/>
</dbReference>
<organism evidence="2 3">
    <name type="scientific">Pseudonocardia bannensis</name>
    <dbReference type="NCBI Taxonomy" id="630973"/>
    <lineage>
        <taxon>Bacteria</taxon>
        <taxon>Bacillati</taxon>
        <taxon>Actinomycetota</taxon>
        <taxon>Actinomycetes</taxon>
        <taxon>Pseudonocardiales</taxon>
        <taxon>Pseudonocardiaceae</taxon>
        <taxon>Pseudonocardia</taxon>
    </lineage>
</organism>
<feature type="transmembrane region" description="Helical" evidence="1">
    <location>
        <begin position="70"/>
        <end position="91"/>
    </location>
</feature>
<keyword evidence="1" id="KW-0812">Transmembrane</keyword>
<name>A0A848DIW4_9PSEU</name>
<feature type="transmembrane region" description="Helical" evidence="1">
    <location>
        <begin position="182"/>
        <end position="202"/>
    </location>
</feature>
<evidence type="ECO:0000313" key="3">
    <source>
        <dbReference type="Proteomes" id="UP000586918"/>
    </source>
</evidence>
<dbReference type="EMBL" id="JAAXKZ010000040">
    <property type="protein sequence ID" value="NMH92479.1"/>
    <property type="molecule type" value="Genomic_DNA"/>
</dbReference>
<sequence length="270" mass="28083">MVVHERSRPGVGRPSPAWLVVAERELRDLWIGGKGPLLIFAHTLLLSVTAYLAGVNEALNFLEQREAVDLILEVAVAVGSLLVLLSAADAISGERERGTLEAVLLAPAPRCALVLGKAIAALSLWVAAYAVSVPYLWHLGSGVGLFATAAAGGLLVGTLLALFLVGLGLFTSTLARSNRVSLSVSLLLLLVLVAPSRLPAVVQDSWAGQLLSRIDPFTAGLRFLAKVVVEGHRVGQEVGWLVGPLAAAAIALAAALVAGARLTLRPGERA</sequence>
<dbReference type="GO" id="GO:0005886">
    <property type="term" value="C:plasma membrane"/>
    <property type="evidence" value="ECO:0007669"/>
    <property type="project" value="UniProtKB-SubCell"/>
</dbReference>
<protein>
    <submittedName>
        <fullName evidence="2">ABC transporter permease subunit</fullName>
    </submittedName>
</protein>